<evidence type="ECO:0000313" key="2">
    <source>
        <dbReference type="EMBL" id="MBB5156121.1"/>
    </source>
</evidence>
<dbReference type="InterPro" id="IPR013813">
    <property type="entry name" value="Endoribo_LPSP/chorism_mut-like"/>
</dbReference>
<proteinExistence type="predicted"/>
<dbReference type="PANTHER" id="PTHR43760:SF1">
    <property type="entry name" value="ENDORIBONUCLEASE L-PSP_CHORISMATE MUTASE-LIKE DOMAIN-CONTAINING PROTEIN"/>
    <property type="match status" value="1"/>
</dbReference>
<sequence length="167" mass="17388">MTATPDKALDRLHRLGLELPPAQAPKYAYEPTTRFGDLLFVSGQISRAADGKIVTGTAGGSATLDEAIEAARICALNLLARLHSSVGLDNVAQVLKLNGYVASDPQFVDQPTVIDGASTLLREVLGAAGRHARTALAAPVLPASALVEIEAIVAVGDLNGNQRVAFH</sequence>
<dbReference type="Pfam" id="PF14588">
    <property type="entry name" value="YjgF_endoribonc"/>
    <property type="match status" value="1"/>
</dbReference>
<evidence type="ECO:0000313" key="3">
    <source>
        <dbReference type="Proteomes" id="UP000584374"/>
    </source>
</evidence>
<dbReference type="RefSeq" id="WP_184727314.1">
    <property type="nucleotide sequence ID" value="NZ_JACHIW010000001.1"/>
</dbReference>
<dbReference type="EMBL" id="JACHIW010000001">
    <property type="protein sequence ID" value="MBB5156121.1"/>
    <property type="molecule type" value="Genomic_DNA"/>
</dbReference>
<feature type="domain" description="Endoribonuclease L-PSP/chorismate mutase-like" evidence="1">
    <location>
        <begin position="11"/>
        <end position="147"/>
    </location>
</feature>
<organism evidence="2 3">
    <name type="scientific">Saccharopolyspora phatthalungensis</name>
    <dbReference type="NCBI Taxonomy" id="664693"/>
    <lineage>
        <taxon>Bacteria</taxon>
        <taxon>Bacillati</taxon>
        <taxon>Actinomycetota</taxon>
        <taxon>Actinomycetes</taxon>
        <taxon>Pseudonocardiales</taxon>
        <taxon>Pseudonocardiaceae</taxon>
        <taxon>Saccharopolyspora</taxon>
    </lineage>
</organism>
<dbReference type="AlphaFoldDB" id="A0A840Q8Q2"/>
<comment type="caution">
    <text evidence="2">The sequence shown here is derived from an EMBL/GenBank/DDBJ whole genome shotgun (WGS) entry which is preliminary data.</text>
</comment>
<accession>A0A840Q8Q2</accession>
<name>A0A840Q8Q2_9PSEU</name>
<dbReference type="Gene3D" id="3.30.1330.40">
    <property type="entry name" value="RutC-like"/>
    <property type="match status" value="1"/>
</dbReference>
<dbReference type="InterPro" id="IPR035959">
    <property type="entry name" value="RutC-like_sf"/>
</dbReference>
<dbReference type="Proteomes" id="UP000584374">
    <property type="component" value="Unassembled WGS sequence"/>
</dbReference>
<dbReference type="SUPFAM" id="SSF55298">
    <property type="entry name" value="YjgF-like"/>
    <property type="match status" value="1"/>
</dbReference>
<dbReference type="CDD" id="cd02199">
    <property type="entry name" value="YjgF_YER057c_UK114_like_1"/>
    <property type="match status" value="1"/>
</dbReference>
<protein>
    <submittedName>
        <fullName evidence="2">Enamine deaminase RidA (YjgF/YER057c/UK114 family)</fullName>
    </submittedName>
</protein>
<gene>
    <name evidence="2" type="ORF">BJ970_003655</name>
</gene>
<reference evidence="2 3" key="1">
    <citation type="submission" date="2020-08" db="EMBL/GenBank/DDBJ databases">
        <title>Sequencing the genomes of 1000 actinobacteria strains.</title>
        <authorList>
            <person name="Klenk H.-P."/>
        </authorList>
    </citation>
    <scope>NUCLEOTIDE SEQUENCE [LARGE SCALE GENOMIC DNA]</scope>
    <source>
        <strain evidence="2 3">DSM 45584</strain>
    </source>
</reference>
<evidence type="ECO:0000259" key="1">
    <source>
        <dbReference type="Pfam" id="PF14588"/>
    </source>
</evidence>
<dbReference type="PANTHER" id="PTHR43760">
    <property type="entry name" value="ENDORIBONUCLEASE-RELATED"/>
    <property type="match status" value="1"/>
</dbReference>
<keyword evidence="3" id="KW-1185">Reference proteome</keyword>